<accession>A0A4P5PK01</accession>
<proteinExistence type="predicted"/>
<evidence type="ECO:0000313" key="2">
    <source>
        <dbReference type="Proteomes" id="UP000290567"/>
    </source>
</evidence>
<evidence type="ECO:0000313" key="1">
    <source>
        <dbReference type="EMBL" id="GCF95902.1"/>
    </source>
</evidence>
<keyword evidence="2" id="KW-1185">Reference proteome</keyword>
<name>A0A4P5PK01_9ENTE</name>
<gene>
    <name evidence="1" type="ORF">NRIC_37930</name>
</gene>
<dbReference type="EMBL" id="BJCC01000050">
    <property type="protein sequence ID" value="GCF95902.1"/>
    <property type="molecule type" value="Genomic_DNA"/>
</dbReference>
<reference evidence="2" key="1">
    <citation type="submission" date="2019-02" db="EMBL/GenBank/DDBJ databases">
        <title>Draft genome sequence of Enterococcus sp. Gos25-1.</title>
        <authorList>
            <person name="Tanaka N."/>
            <person name="Shiwa Y."/>
            <person name="Fujita N."/>
        </authorList>
    </citation>
    <scope>NUCLEOTIDE SEQUENCE [LARGE SCALE GENOMIC DNA]</scope>
    <source>
        <strain evidence="2">Gos25-1</strain>
    </source>
</reference>
<comment type="caution">
    <text evidence="1">The sequence shown here is derived from an EMBL/GenBank/DDBJ whole genome shotgun (WGS) entry which is preliminary data.</text>
</comment>
<dbReference type="Proteomes" id="UP000290567">
    <property type="component" value="Unassembled WGS sequence"/>
</dbReference>
<sequence>MYILVDDLNLLLLLIDSETDELLHWKQCRSIGHLESTIEVWMQMI</sequence>
<protein>
    <submittedName>
        <fullName evidence="1">Uncharacterized protein</fullName>
    </submittedName>
</protein>
<dbReference type="AlphaFoldDB" id="A0A4P5PK01"/>
<organism evidence="1 2">
    <name type="scientific">Enterococcus florum</name>
    <dbReference type="NCBI Taxonomy" id="2480627"/>
    <lineage>
        <taxon>Bacteria</taxon>
        <taxon>Bacillati</taxon>
        <taxon>Bacillota</taxon>
        <taxon>Bacilli</taxon>
        <taxon>Lactobacillales</taxon>
        <taxon>Enterococcaceae</taxon>
        <taxon>Enterococcus</taxon>
    </lineage>
</organism>